<proteinExistence type="predicted"/>
<gene>
    <name evidence="1" type="ORF">QFC20_004841</name>
</gene>
<comment type="caution">
    <text evidence="1">The sequence shown here is derived from an EMBL/GenBank/DDBJ whole genome shotgun (WGS) entry which is preliminary data.</text>
</comment>
<protein>
    <submittedName>
        <fullName evidence="1">Uncharacterized protein</fullName>
    </submittedName>
</protein>
<evidence type="ECO:0000313" key="2">
    <source>
        <dbReference type="Proteomes" id="UP001230649"/>
    </source>
</evidence>
<reference evidence="1" key="1">
    <citation type="submission" date="2023-04" db="EMBL/GenBank/DDBJ databases">
        <title>Draft Genome sequencing of Naganishia species isolated from polar environments using Oxford Nanopore Technology.</title>
        <authorList>
            <person name="Leo P."/>
            <person name="Venkateswaran K."/>
        </authorList>
    </citation>
    <scope>NUCLEOTIDE SEQUENCE</scope>
    <source>
        <strain evidence="1">MNA-CCFEE 5262</strain>
    </source>
</reference>
<name>A0ACC2VVW0_9TREE</name>
<organism evidence="1 2">
    <name type="scientific">Naganishia adeliensis</name>
    <dbReference type="NCBI Taxonomy" id="92952"/>
    <lineage>
        <taxon>Eukaryota</taxon>
        <taxon>Fungi</taxon>
        <taxon>Dikarya</taxon>
        <taxon>Basidiomycota</taxon>
        <taxon>Agaricomycotina</taxon>
        <taxon>Tremellomycetes</taxon>
        <taxon>Filobasidiales</taxon>
        <taxon>Filobasidiaceae</taxon>
        <taxon>Naganishia</taxon>
    </lineage>
</organism>
<dbReference type="EMBL" id="JASBWS010000060">
    <property type="protein sequence ID" value="KAJ9103032.1"/>
    <property type="molecule type" value="Genomic_DNA"/>
</dbReference>
<dbReference type="Proteomes" id="UP001230649">
    <property type="component" value="Unassembled WGS sequence"/>
</dbReference>
<evidence type="ECO:0000313" key="1">
    <source>
        <dbReference type="EMBL" id="KAJ9103032.1"/>
    </source>
</evidence>
<sequence>MENLKTPTQLDVTSESNWETLSQQLNRGNDDLFSGVVICNLLHCSPYRTQDDIFSHLSHSNACESGETRISGLLRNGGWVAMYGAFMTDDGSFASDGDEKFHQRFTGIHPDFGLRRIPDVENVAKRYGFVLEKRIPMPAGNWMVVFRLLRT</sequence>
<accession>A0ACC2VVW0</accession>
<keyword evidence="2" id="KW-1185">Reference proteome</keyword>